<dbReference type="InterPro" id="IPR051094">
    <property type="entry name" value="Diverse_Catalytic_Enzymes"/>
</dbReference>
<keyword evidence="4" id="KW-1185">Reference proteome</keyword>
<protein>
    <submittedName>
        <fullName evidence="3">HD domain-containing protein</fullName>
    </submittedName>
</protein>
<dbReference type="EMBL" id="CP048649">
    <property type="protein sequence ID" value="QIB69761.1"/>
    <property type="molecule type" value="Genomic_DNA"/>
</dbReference>
<dbReference type="GO" id="GO:0016787">
    <property type="term" value="F:hydrolase activity"/>
    <property type="evidence" value="ECO:0007669"/>
    <property type="project" value="UniProtKB-KW"/>
</dbReference>
<accession>A0A858BUN4</accession>
<dbReference type="InterPro" id="IPR003607">
    <property type="entry name" value="HD/PDEase_dom"/>
</dbReference>
<dbReference type="PROSITE" id="PS51831">
    <property type="entry name" value="HD"/>
    <property type="match status" value="1"/>
</dbReference>
<evidence type="ECO:0000256" key="1">
    <source>
        <dbReference type="ARBA" id="ARBA00022801"/>
    </source>
</evidence>
<dbReference type="Proteomes" id="UP000466848">
    <property type="component" value="Chromosome"/>
</dbReference>
<proteinExistence type="predicted"/>
<dbReference type="InterPro" id="IPR006674">
    <property type="entry name" value="HD_domain"/>
</dbReference>
<dbReference type="KEGG" id="abut:Ami103574_10700"/>
<name>A0A858BUN4_9FIRM</name>
<evidence type="ECO:0000313" key="3">
    <source>
        <dbReference type="EMBL" id="QIB69761.1"/>
    </source>
</evidence>
<dbReference type="Pfam" id="PF13286">
    <property type="entry name" value="HD_assoc"/>
    <property type="match status" value="1"/>
</dbReference>
<keyword evidence="1" id="KW-0378">Hydrolase</keyword>
<reference evidence="3 4" key="1">
    <citation type="submission" date="2020-02" db="EMBL/GenBank/DDBJ databases">
        <authorList>
            <person name="Kim Y.B."/>
            <person name="Roh S.W."/>
        </authorList>
    </citation>
    <scope>NUCLEOTIDE SEQUENCE [LARGE SCALE GENOMIC DNA]</scope>
    <source>
        <strain evidence="3 4">DSM 103574</strain>
    </source>
</reference>
<feature type="domain" description="HD" evidence="2">
    <location>
        <begin position="83"/>
        <end position="228"/>
    </location>
</feature>
<dbReference type="CDD" id="cd00077">
    <property type="entry name" value="HDc"/>
    <property type="match status" value="1"/>
</dbReference>
<dbReference type="Gene3D" id="1.10.3210.10">
    <property type="entry name" value="Hypothetical protein af1432"/>
    <property type="match status" value="1"/>
</dbReference>
<gene>
    <name evidence="3" type="ORF">Ami103574_10700</name>
</gene>
<dbReference type="AlphaFoldDB" id="A0A858BUN4"/>
<evidence type="ECO:0000259" key="2">
    <source>
        <dbReference type="PROSITE" id="PS51831"/>
    </source>
</evidence>
<dbReference type="InterPro" id="IPR026875">
    <property type="entry name" value="PHydrolase_assoc_dom"/>
</dbReference>
<evidence type="ECO:0000313" key="4">
    <source>
        <dbReference type="Proteomes" id="UP000466848"/>
    </source>
</evidence>
<dbReference type="RefSeq" id="WP_163067001.1">
    <property type="nucleotide sequence ID" value="NZ_CP048649.1"/>
</dbReference>
<dbReference type="SUPFAM" id="SSF109604">
    <property type="entry name" value="HD-domain/PDEase-like"/>
    <property type="match status" value="1"/>
</dbReference>
<dbReference type="PANTHER" id="PTHR35795">
    <property type="entry name" value="SLR1885 PROTEIN"/>
    <property type="match status" value="1"/>
</dbReference>
<dbReference type="PANTHER" id="PTHR35795:SF1">
    <property type="entry name" value="BIS(5'-NUCLEOSYL)-TETRAPHOSPHATASE, SYMMETRICAL"/>
    <property type="match status" value="1"/>
</dbReference>
<organism evidence="3 4">
    <name type="scientific">Aminipila butyrica</name>
    <dbReference type="NCBI Taxonomy" id="433296"/>
    <lineage>
        <taxon>Bacteria</taxon>
        <taxon>Bacillati</taxon>
        <taxon>Bacillota</taxon>
        <taxon>Clostridia</taxon>
        <taxon>Peptostreptococcales</taxon>
        <taxon>Anaerovoracaceae</taxon>
        <taxon>Aminipila</taxon>
    </lineage>
</organism>
<dbReference type="Pfam" id="PF01966">
    <property type="entry name" value="HD"/>
    <property type="match status" value="1"/>
</dbReference>
<sequence>MSKYDLINPEINDSRKADFKANKSPHACSYRLSVRPNFSEGYDYIRTDFIKDVDKILNHPYYSRYTDKTQVFSFYRNDDITRRALHVQLVSRIARTIGAALNLNLDLIEAIALGHDIGHTPFGHAGEDYLNDLYKTNTNRYFAHNLHSVRVLNTLIPYNLTLATLSGILCHNGEKGQQYYRPSDVTNFNQYNEIIEKSYIEGPKFMSTLVANSLEGCLVRICDMIAYVGKDRQDAYKASLTTTKEADYANTVLGSTNPEIIHNLTYNIINNSYGQDYISLDSEYFDALVVLKNENYKNIYEREEVREKYDSCIKPMMEDLYYALLDDLVSNNRNSMIFKHHIDFVMNFKRTKNYPDTEPNQIVVDYIASMTDDYFIALHEKMFPKSEHKIEFYSYFYKENQ</sequence>